<dbReference type="Proteomes" id="UP000481421">
    <property type="component" value="Unassembled WGS sequence"/>
</dbReference>
<comment type="caution">
    <text evidence="1">The sequence shown here is derived from an EMBL/GenBank/DDBJ whole genome shotgun (WGS) entry which is preliminary data.</text>
</comment>
<gene>
    <name evidence="1" type="ORF">G3572_18775</name>
</gene>
<dbReference type="AlphaFoldDB" id="A0A6B3RQ53"/>
<dbReference type="EMBL" id="JAAIKE010000009">
    <property type="protein sequence ID" value="NEX48254.1"/>
    <property type="molecule type" value="Genomic_DNA"/>
</dbReference>
<proteinExistence type="predicted"/>
<evidence type="ECO:0000313" key="1">
    <source>
        <dbReference type="EMBL" id="NEX48254.1"/>
    </source>
</evidence>
<reference evidence="1 2" key="1">
    <citation type="submission" date="2020-02" db="EMBL/GenBank/DDBJ databases">
        <title>Rhodobacter algicola sp. nov., isolated from microalga culture.</title>
        <authorList>
            <person name="Park C.-Y."/>
        </authorList>
    </citation>
    <scope>NUCLEOTIDE SEQUENCE [LARGE SCALE GENOMIC DNA]</scope>
    <source>
        <strain evidence="1 2">ETT8</strain>
    </source>
</reference>
<name>A0A6B3RQ53_9RHOB</name>
<dbReference type="RefSeq" id="WP_164614758.1">
    <property type="nucleotide sequence ID" value="NZ_JAAIKE010000009.1"/>
</dbReference>
<evidence type="ECO:0000313" key="2">
    <source>
        <dbReference type="Proteomes" id="UP000481421"/>
    </source>
</evidence>
<accession>A0A6B3RQ53</accession>
<sequence length="172" mass="18229">MTQIQLTDTQAVVLSAACARDGGAVFPVTAKLKGGAVGNVCKSLLKLGLIEEVPATDINTVWRHDEARGPITLRATPLAQSMLGITEHDATTTPAENVTTSSPRRKGTKQEALIEMLRAPDGATIEEIMAATDWQSHTVRGAMAGALKKKLGLEVTSEKVEGRGRVYRLPGA</sequence>
<keyword evidence="2" id="KW-1185">Reference proteome</keyword>
<organism evidence="1 2">
    <name type="scientific">Pseudotabrizicola algicola</name>
    <dbReference type="NCBI Taxonomy" id="2709381"/>
    <lineage>
        <taxon>Bacteria</taxon>
        <taxon>Pseudomonadati</taxon>
        <taxon>Pseudomonadota</taxon>
        <taxon>Alphaproteobacteria</taxon>
        <taxon>Rhodobacterales</taxon>
        <taxon>Paracoccaceae</taxon>
        <taxon>Pseudotabrizicola</taxon>
    </lineage>
</organism>
<protein>
    <submittedName>
        <fullName evidence="1">DUF3489 domain-containing protein</fullName>
    </submittedName>
</protein>
<dbReference type="InterPro" id="IPR021880">
    <property type="entry name" value="DUF3489"/>
</dbReference>
<dbReference type="Pfam" id="PF11994">
    <property type="entry name" value="DUF3489"/>
    <property type="match status" value="1"/>
</dbReference>